<protein>
    <recommendedName>
        <fullName evidence="1">DUF6745 domain-containing protein</fullName>
    </recommendedName>
</protein>
<dbReference type="Proteomes" id="UP001049518">
    <property type="component" value="Chromosome"/>
</dbReference>
<evidence type="ECO:0000313" key="3">
    <source>
        <dbReference type="Proteomes" id="UP001049518"/>
    </source>
</evidence>
<reference evidence="2" key="1">
    <citation type="submission" date="2020-07" db="EMBL/GenBank/DDBJ databases">
        <authorList>
            <person name="Tarantini F.S."/>
            <person name="Hong K.W."/>
            <person name="Chan K.G."/>
        </authorList>
    </citation>
    <scope>NUCLEOTIDE SEQUENCE</scope>
    <source>
        <strain evidence="2">32-07</strain>
    </source>
</reference>
<gene>
    <name evidence="2" type="ORF">AGRA3207_001580</name>
</gene>
<sequence>MVGDWQSVAFGTGPADRGRAEAGVAAAYASAGLDAPARYVWVPSPARGAVAAAVLAGHGDRLREAGLGDLVDLARGDLGGTPARASVLTAVRTRPWEAERTAACSEQGPEQWPRVWAETGGLLWNQVQSLVTRVRAAIGALAVQGPGGESGAGSSAQDEAETILRSATLDAVLGQHDAPWLALFETLGRLSGPLDGLAEAARSAGWWWPYEDLVILSERPSDLHRDEPGRLHRGDGPAMAYPDGFSLHAWRGMPIPPDFVDSLTGLTPGRISAEENAELRRVMLEIFGYDRYLAETGARPLHRDETGVLWSIELPGDEPVVMVEVVNSTPEPDGTRRTYYLRVPPGTRTARAGVAWTFGVDEADYHPEKQT</sequence>
<dbReference type="InterPro" id="IPR046633">
    <property type="entry name" value="DUF6745"/>
</dbReference>
<organism evidence="2 3">
    <name type="scientific">Actinomadura graeca</name>
    <dbReference type="NCBI Taxonomy" id="2750812"/>
    <lineage>
        <taxon>Bacteria</taxon>
        <taxon>Bacillati</taxon>
        <taxon>Actinomycetota</taxon>
        <taxon>Actinomycetes</taxon>
        <taxon>Streptosporangiales</taxon>
        <taxon>Thermomonosporaceae</taxon>
        <taxon>Actinomadura</taxon>
    </lineage>
</organism>
<feature type="domain" description="DUF6745" evidence="1">
    <location>
        <begin position="164"/>
        <end position="371"/>
    </location>
</feature>
<accession>A0ABX8R9F6</accession>
<keyword evidence="3" id="KW-1185">Reference proteome</keyword>
<dbReference type="EMBL" id="CP059572">
    <property type="protein sequence ID" value="QXJ26397.1"/>
    <property type="molecule type" value="Genomic_DNA"/>
</dbReference>
<dbReference type="Pfam" id="PF20530">
    <property type="entry name" value="DUF6745"/>
    <property type="match status" value="1"/>
</dbReference>
<evidence type="ECO:0000313" key="2">
    <source>
        <dbReference type="EMBL" id="QXJ26397.1"/>
    </source>
</evidence>
<evidence type="ECO:0000259" key="1">
    <source>
        <dbReference type="Pfam" id="PF20530"/>
    </source>
</evidence>
<name>A0ABX8R9F6_9ACTN</name>
<proteinExistence type="predicted"/>